<evidence type="ECO:0000256" key="11">
    <source>
        <dbReference type="ARBA" id="ARBA00053542"/>
    </source>
</evidence>
<evidence type="ECO:0000256" key="13">
    <source>
        <dbReference type="ARBA" id="ARBA00074961"/>
    </source>
</evidence>
<keyword evidence="7" id="KW-0054">Arabinose catabolism</keyword>
<comment type="catalytic activity">
    <reaction evidence="1">
        <text>L-ribulose 5-phosphate = D-xylulose 5-phosphate</text>
        <dbReference type="Rhea" id="RHEA:22368"/>
        <dbReference type="ChEBI" id="CHEBI:57737"/>
        <dbReference type="ChEBI" id="CHEBI:58226"/>
        <dbReference type="EC" id="5.1.3.4"/>
    </reaction>
</comment>
<dbReference type="InterPro" id="IPR001303">
    <property type="entry name" value="Aldolase_II/adducin_N"/>
</dbReference>
<feature type="domain" description="Class II aldolase/adducin N-terminal" evidence="14">
    <location>
        <begin position="7"/>
        <end position="194"/>
    </location>
</feature>
<evidence type="ECO:0000313" key="16">
    <source>
        <dbReference type="Proteomes" id="UP001144256"/>
    </source>
</evidence>
<dbReference type="RefSeq" id="WP_281817449.1">
    <property type="nucleotide sequence ID" value="NZ_BRLB01000012.1"/>
</dbReference>
<evidence type="ECO:0000256" key="10">
    <source>
        <dbReference type="ARBA" id="ARBA00032206"/>
    </source>
</evidence>
<dbReference type="SMART" id="SM01007">
    <property type="entry name" value="Aldolase_II"/>
    <property type="match status" value="1"/>
</dbReference>
<evidence type="ECO:0000256" key="6">
    <source>
        <dbReference type="ARBA" id="ARBA00022833"/>
    </source>
</evidence>
<evidence type="ECO:0000256" key="7">
    <source>
        <dbReference type="ARBA" id="ARBA00022935"/>
    </source>
</evidence>
<dbReference type="Proteomes" id="UP001144256">
    <property type="component" value="Unassembled WGS sequence"/>
</dbReference>
<dbReference type="SUPFAM" id="SSF53639">
    <property type="entry name" value="AraD/HMP-PK domain-like"/>
    <property type="match status" value="1"/>
</dbReference>
<dbReference type="Pfam" id="PF00596">
    <property type="entry name" value="Aldolase_II"/>
    <property type="match status" value="1"/>
</dbReference>
<dbReference type="GO" id="GO:0046872">
    <property type="term" value="F:metal ion binding"/>
    <property type="evidence" value="ECO:0007669"/>
    <property type="project" value="UniProtKB-KW"/>
</dbReference>
<evidence type="ECO:0000256" key="1">
    <source>
        <dbReference type="ARBA" id="ARBA00001726"/>
    </source>
</evidence>
<proteinExistence type="inferred from homology"/>
<reference evidence="15" key="1">
    <citation type="submission" date="2022-06" db="EMBL/GenBank/DDBJ databases">
        <title>Vallitalea longa sp. nov., an anaerobic bacterium isolated from marine sediment.</title>
        <authorList>
            <person name="Hirano S."/>
            <person name="Terahara T."/>
            <person name="Mori K."/>
            <person name="Hamada M."/>
            <person name="Matsumoto R."/>
            <person name="Kobayashi T."/>
        </authorList>
    </citation>
    <scope>NUCLEOTIDE SEQUENCE</scope>
    <source>
        <strain evidence="15">SH18-1</strain>
    </source>
</reference>
<evidence type="ECO:0000256" key="12">
    <source>
        <dbReference type="ARBA" id="ARBA00060520"/>
    </source>
</evidence>
<keyword evidence="5" id="KW-0479">Metal-binding</keyword>
<dbReference type="GO" id="GO:0005829">
    <property type="term" value="C:cytosol"/>
    <property type="evidence" value="ECO:0007669"/>
    <property type="project" value="TreeGrafter"/>
</dbReference>
<keyword evidence="9" id="KW-0119">Carbohydrate metabolism</keyword>
<dbReference type="AlphaFoldDB" id="A0A9W5YFB4"/>
<dbReference type="EMBL" id="BRLB01000012">
    <property type="protein sequence ID" value="GKX30894.1"/>
    <property type="molecule type" value="Genomic_DNA"/>
</dbReference>
<dbReference type="Gene3D" id="3.40.225.10">
    <property type="entry name" value="Class II aldolase/adducin N-terminal domain"/>
    <property type="match status" value="1"/>
</dbReference>
<protein>
    <recommendedName>
        <fullName evidence="13">L-ribulose-5-phosphate 4-epimerase</fullName>
        <ecNumber evidence="4">5.1.3.4</ecNumber>
    </recommendedName>
    <alternativeName>
        <fullName evidence="10">Phosphoribulose isomerase</fullName>
    </alternativeName>
</protein>
<dbReference type="InterPro" id="IPR050197">
    <property type="entry name" value="Aldolase_class_II_sugar_metab"/>
</dbReference>
<dbReference type="PANTHER" id="PTHR22789">
    <property type="entry name" value="FUCULOSE PHOSPHATE ALDOLASE"/>
    <property type="match status" value="1"/>
</dbReference>
<comment type="cofactor">
    <cofactor evidence="2">
        <name>Zn(2+)</name>
        <dbReference type="ChEBI" id="CHEBI:29105"/>
    </cofactor>
</comment>
<sequence>MLEELKREVYEANMELSKRNLVVYTWGNVSGFDSDAGLVAIKPSGISYDDLKAEDIVLVDFDCNVVEGELNPSSDTKTHIELYKAFNEVKGIVHTHSPWATSFAQAGIGIKPFGTTHADYFWGEIPCTRLMEENETYDYERSTGKLIVETFEGRGPLEIPAVLVNEHGPFTWGKTPAEAIYHAVVLEEVAKMAFRTQLLRRNQDTESMQQIILDKHFLRKHGKNAYYGQQKESNID</sequence>
<comment type="pathway">
    <text evidence="12">Carbohydrate degradation; L-arabinose degradation via L-ribulose; D-xylulose 5-phosphate from L-arabinose (bacterial route): step 3/3.</text>
</comment>
<organism evidence="15 16">
    <name type="scientific">Vallitalea longa</name>
    <dbReference type="NCBI Taxonomy" id="2936439"/>
    <lineage>
        <taxon>Bacteria</taxon>
        <taxon>Bacillati</taxon>
        <taxon>Bacillota</taxon>
        <taxon>Clostridia</taxon>
        <taxon>Lachnospirales</taxon>
        <taxon>Vallitaleaceae</taxon>
        <taxon>Vallitalea</taxon>
    </lineage>
</organism>
<evidence type="ECO:0000256" key="8">
    <source>
        <dbReference type="ARBA" id="ARBA00023235"/>
    </source>
</evidence>
<dbReference type="GO" id="GO:0008742">
    <property type="term" value="F:L-ribulose-phosphate 4-epimerase activity"/>
    <property type="evidence" value="ECO:0007669"/>
    <property type="project" value="UniProtKB-EC"/>
</dbReference>
<comment type="caution">
    <text evidence="15">The sequence shown here is derived from an EMBL/GenBank/DDBJ whole genome shotgun (WGS) entry which is preliminary data.</text>
</comment>
<evidence type="ECO:0000313" key="15">
    <source>
        <dbReference type="EMBL" id="GKX30894.1"/>
    </source>
</evidence>
<dbReference type="GO" id="GO:0019568">
    <property type="term" value="P:arabinose catabolic process"/>
    <property type="evidence" value="ECO:0007669"/>
    <property type="project" value="UniProtKB-KW"/>
</dbReference>
<dbReference type="EC" id="5.1.3.4" evidence="4"/>
<evidence type="ECO:0000256" key="3">
    <source>
        <dbReference type="ARBA" id="ARBA00010037"/>
    </source>
</evidence>
<keyword evidence="6" id="KW-0862">Zinc</keyword>
<dbReference type="PANTHER" id="PTHR22789:SF8">
    <property type="entry name" value="L-RIBULOSE-5-PHOSPHATE 4-EPIMERASE SGBE"/>
    <property type="match status" value="1"/>
</dbReference>
<gene>
    <name evidence="15" type="primary">araD_2</name>
    <name evidence="15" type="ORF">SH1V18_33740</name>
</gene>
<dbReference type="FunFam" id="3.40.225.10:FF:000001">
    <property type="entry name" value="L-ribulose-5-phosphate 4-epimerase UlaF"/>
    <property type="match status" value="1"/>
</dbReference>
<dbReference type="NCBIfam" id="NF006047">
    <property type="entry name" value="PRK08193.1"/>
    <property type="match status" value="1"/>
</dbReference>
<keyword evidence="16" id="KW-1185">Reference proteome</keyword>
<dbReference type="GO" id="GO:0016832">
    <property type="term" value="F:aldehyde-lyase activity"/>
    <property type="evidence" value="ECO:0007669"/>
    <property type="project" value="TreeGrafter"/>
</dbReference>
<comment type="similarity">
    <text evidence="3">Belongs to the aldolase class II family. AraD/FucA subfamily.</text>
</comment>
<evidence type="ECO:0000256" key="2">
    <source>
        <dbReference type="ARBA" id="ARBA00001947"/>
    </source>
</evidence>
<comment type="function">
    <text evidence="11">Involved in the degradation of L-arabinose. Catalyzes the interconversion of L-ribulose 5-phosphate (LRu5P) and D-xylulose 5-phosphate (D-Xu5P) via a retroaldol/aldol mechanism (carbon-carbon bond cleavage analogous to a class II aldolase reaction).</text>
</comment>
<evidence type="ECO:0000256" key="4">
    <source>
        <dbReference type="ARBA" id="ARBA00013186"/>
    </source>
</evidence>
<evidence type="ECO:0000256" key="5">
    <source>
        <dbReference type="ARBA" id="ARBA00022723"/>
    </source>
</evidence>
<keyword evidence="8" id="KW-0413">Isomerase</keyword>
<evidence type="ECO:0000256" key="9">
    <source>
        <dbReference type="ARBA" id="ARBA00023277"/>
    </source>
</evidence>
<name>A0A9W5YFB4_9FIRM</name>
<evidence type="ECO:0000259" key="14">
    <source>
        <dbReference type="SMART" id="SM01007"/>
    </source>
</evidence>
<dbReference type="InterPro" id="IPR036409">
    <property type="entry name" value="Aldolase_II/adducin_N_sf"/>
</dbReference>
<accession>A0A9W5YFB4</accession>